<dbReference type="GeneID" id="25732742"/>
<reference evidence="2 3" key="1">
    <citation type="journal article" date="2013" name="BMC Genomics">
        <title>Reconstruction of the lipid metabolism for the microalga Monoraphidium neglectum from its genome sequence reveals characteristics suitable for biofuel production.</title>
        <authorList>
            <person name="Bogen C."/>
            <person name="Al-Dilaimi A."/>
            <person name="Albersmeier A."/>
            <person name="Wichmann J."/>
            <person name="Grundmann M."/>
            <person name="Rupp O."/>
            <person name="Lauersen K.J."/>
            <person name="Blifernez-Klassen O."/>
            <person name="Kalinowski J."/>
            <person name="Goesmann A."/>
            <person name="Mussgnug J.H."/>
            <person name="Kruse O."/>
        </authorList>
    </citation>
    <scope>NUCLEOTIDE SEQUENCE [LARGE SCALE GENOMIC DNA]</scope>
    <source>
        <strain evidence="2 3">SAG 48.87</strain>
    </source>
</reference>
<keyword evidence="3" id="KW-1185">Reference proteome</keyword>
<evidence type="ECO:0000256" key="1">
    <source>
        <dbReference type="SAM" id="MobiDB-lite"/>
    </source>
</evidence>
<dbReference type="KEGG" id="mng:MNEG_15113"/>
<protein>
    <submittedName>
        <fullName evidence="2">Uncharacterized protein</fullName>
    </submittedName>
</protein>
<gene>
    <name evidence="2" type="ORF">MNEG_15113</name>
</gene>
<evidence type="ECO:0000313" key="3">
    <source>
        <dbReference type="Proteomes" id="UP000054498"/>
    </source>
</evidence>
<feature type="compositionally biased region" description="Low complexity" evidence="1">
    <location>
        <begin position="421"/>
        <end position="441"/>
    </location>
</feature>
<feature type="compositionally biased region" description="Gly residues" evidence="1">
    <location>
        <begin position="251"/>
        <end position="260"/>
    </location>
</feature>
<feature type="region of interest" description="Disordered" evidence="1">
    <location>
        <begin position="95"/>
        <end position="158"/>
    </location>
</feature>
<organism evidence="2 3">
    <name type="scientific">Monoraphidium neglectum</name>
    <dbReference type="NCBI Taxonomy" id="145388"/>
    <lineage>
        <taxon>Eukaryota</taxon>
        <taxon>Viridiplantae</taxon>
        <taxon>Chlorophyta</taxon>
        <taxon>core chlorophytes</taxon>
        <taxon>Chlorophyceae</taxon>
        <taxon>CS clade</taxon>
        <taxon>Sphaeropleales</taxon>
        <taxon>Selenastraceae</taxon>
        <taxon>Monoraphidium</taxon>
    </lineage>
</organism>
<dbReference type="RefSeq" id="XP_013891870.1">
    <property type="nucleotide sequence ID" value="XM_014036416.1"/>
</dbReference>
<sequence length="514" mass="51145">MDGLDGLGACAAPAVTGMPQMLMSPRLFQLAHEAAEHPPCGAEAAAAAALGCPVLPVMLPGVPQLLPLGASQLLGPLVMGPGGGALTAAMLGGAGQGGPGPQDALAAAEQAAVSQLSAGEPQQQQDQGAQPVVKQEPTQHEAPAGPHTFQPHGLPPLFEAAPQACASHAGQHRPQQPALLGSLPLTVLPLAPSSMLDLPAAPRSPEGHAKAGCAAAAPQASAFHPYYAAHGHTRRRLSSTTGGAQQPEGAGRPGAQGRGGALRLSGDAALMMDDAGGLGQLLRHSSHQLQTYGSFDIDVLRTSLHNMRSADLNEMLMSGELAALTGHMGGGTSPDQAAATSGAAAAGRVSGLLMEPDAPSVRGAFAAVHGGGGFDGLFDLGPAFPLNLSGIVPGALGGGAAGADLALHLVTVAPSPVGGSRAAAAAAQQQQQQQQQQQVQQMPPPPPMQLPRLAGVSGPVRGLPAALQPAPEELMRFGGAGLHLPKAPPLQREGSGSAGAKAILPPMHVIEGLL</sequence>
<feature type="region of interest" description="Disordered" evidence="1">
    <location>
        <begin position="421"/>
        <end position="454"/>
    </location>
</feature>
<dbReference type="AlphaFoldDB" id="A0A0D2MC27"/>
<feature type="region of interest" description="Disordered" evidence="1">
    <location>
        <begin position="231"/>
        <end position="261"/>
    </location>
</feature>
<feature type="compositionally biased region" description="Low complexity" evidence="1">
    <location>
        <begin position="101"/>
        <end position="135"/>
    </location>
</feature>
<dbReference type="EMBL" id="KK105259">
    <property type="protein sequence ID" value="KIY92850.1"/>
    <property type="molecule type" value="Genomic_DNA"/>
</dbReference>
<proteinExistence type="predicted"/>
<name>A0A0D2MC27_9CHLO</name>
<evidence type="ECO:0000313" key="2">
    <source>
        <dbReference type="EMBL" id="KIY92850.1"/>
    </source>
</evidence>
<accession>A0A0D2MC27</accession>
<dbReference type="Proteomes" id="UP000054498">
    <property type="component" value="Unassembled WGS sequence"/>
</dbReference>